<evidence type="ECO:0000313" key="2">
    <source>
        <dbReference type="Proteomes" id="UP001178461"/>
    </source>
</evidence>
<organism evidence="1 2">
    <name type="scientific">Podarcis lilfordi</name>
    <name type="common">Lilford's wall lizard</name>
    <dbReference type="NCBI Taxonomy" id="74358"/>
    <lineage>
        <taxon>Eukaryota</taxon>
        <taxon>Metazoa</taxon>
        <taxon>Chordata</taxon>
        <taxon>Craniata</taxon>
        <taxon>Vertebrata</taxon>
        <taxon>Euteleostomi</taxon>
        <taxon>Lepidosauria</taxon>
        <taxon>Squamata</taxon>
        <taxon>Bifurcata</taxon>
        <taxon>Unidentata</taxon>
        <taxon>Episquamata</taxon>
        <taxon>Laterata</taxon>
        <taxon>Lacertibaenia</taxon>
        <taxon>Lacertidae</taxon>
        <taxon>Podarcis</taxon>
    </lineage>
</organism>
<proteinExistence type="predicted"/>
<dbReference type="EMBL" id="OX395131">
    <property type="protein sequence ID" value="CAI5776240.1"/>
    <property type="molecule type" value="Genomic_DNA"/>
</dbReference>
<name>A0AA35KDI6_9SAUR</name>
<accession>A0AA35KDI6</accession>
<protein>
    <submittedName>
        <fullName evidence="1">Uncharacterized protein</fullName>
    </submittedName>
</protein>
<dbReference type="AlphaFoldDB" id="A0AA35KDI6"/>
<dbReference type="Proteomes" id="UP001178461">
    <property type="component" value="Chromosome 6"/>
</dbReference>
<sequence length="92" mass="10622">MGRLPRWFDCYLQANKLTERSEDCKRGLFLSLYGPKVFETARVLVAPLAVQAALWDVVQEKLCNHYTPKPSKIAARHVYYHRNQAEGESINN</sequence>
<reference evidence="1" key="1">
    <citation type="submission" date="2022-12" db="EMBL/GenBank/DDBJ databases">
        <authorList>
            <person name="Alioto T."/>
            <person name="Alioto T."/>
            <person name="Gomez Garrido J."/>
        </authorList>
    </citation>
    <scope>NUCLEOTIDE SEQUENCE</scope>
</reference>
<evidence type="ECO:0000313" key="1">
    <source>
        <dbReference type="EMBL" id="CAI5776240.1"/>
    </source>
</evidence>
<keyword evidence="2" id="KW-1185">Reference proteome</keyword>
<gene>
    <name evidence="1" type="ORF">PODLI_1B004408</name>
</gene>